<reference evidence="1 2" key="1">
    <citation type="journal article" date="2019" name="Int. J. Syst. Evol. Microbiol.">
        <title>The Global Catalogue of Microorganisms (GCM) 10K type strain sequencing project: providing services to taxonomists for standard genome sequencing and annotation.</title>
        <authorList>
            <consortium name="The Broad Institute Genomics Platform"/>
            <consortium name="The Broad Institute Genome Sequencing Center for Infectious Disease"/>
            <person name="Wu L."/>
            <person name="Ma J."/>
        </authorList>
    </citation>
    <scope>NUCLEOTIDE SEQUENCE [LARGE SCALE GENOMIC DNA]</scope>
    <source>
        <strain evidence="1 2">JCM 15503</strain>
    </source>
</reference>
<name>A0ABN1KAB4_9BURK</name>
<accession>A0ABN1KAB4</accession>
<organism evidence="1 2">
    <name type="scientific">Ideonella azotifigens</name>
    <dbReference type="NCBI Taxonomy" id="513160"/>
    <lineage>
        <taxon>Bacteria</taxon>
        <taxon>Pseudomonadati</taxon>
        <taxon>Pseudomonadota</taxon>
        <taxon>Betaproteobacteria</taxon>
        <taxon>Burkholderiales</taxon>
        <taxon>Sphaerotilaceae</taxon>
        <taxon>Ideonella</taxon>
    </lineage>
</organism>
<evidence type="ECO:0000313" key="2">
    <source>
        <dbReference type="Proteomes" id="UP001500279"/>
    </source>
</evidence>
<dbReference type="RefSeq" id="WP_141289988.1">
    <property type="nucleotide sequence ID" value="NZ_BAAAEW010000026.1"/>
</dbReference>
<comment type="caution">
    <text evidence="1">The sequence shown here is derived from an EMBL/GenBank/DDBJ whole genome shotgun (WGS) entry which is preliminary data.</text>
</comment>
<evidence type="ECO:0008006" key="3">
    <source>
        <dbReference type="Google" id="ProtNLM"/>
    </source>
</evidence>
<protein>
    <recommendedName>
        <fullName evidence="3">Helicase</fullName>
    </recommendedName>
</protein>
<gene>
    <name evidence="1" type="ORF">GCM10009107_42160</name>
</gene>
<dbReference type="Proteomes" id="UP001500279">
    <property type="component" value="Unassembled WGS sequence"/>
</dbReference>
<proteinExistence type="predicted"/>
<evidence type="ECO:0000313" key="1">
    <source>
        <dbReference type="EMBL" id="GAA0760076.1"/>
    </source>
</evidence>
<keyword evidence="2" id="KW-1185">Reference proteome</keyword>
<dbReference type="EMBL" id="BAAAEW010000026">
    <property type="protein sequence ID" value="GAA0760076.1"/>
    <property type="molecule type" value="Genomic_DNA"/>
</dbReference>
<sequence>MRQVRVGGASKAELLAQLEAAGVALNEAGKSLFADERFTTSAVTSLREVVELAVAELGFAEGATWAQVIERAMSQGLTPCPLELGPHLRLQFLDQAEGFLGQPVTQHRAPPGSLTVASLPIAEDDDTPKGFYLRRIEGVLWLRGYRSGADHLWSPEDRLVFCRAGD</sequence>